<dbReference type="Pfam" id="PF13181">
    <property type="entry name" value="TPR_8"/>
    <property type="match status" value="1"/>
</dbReference>
<dbReference type="GO" id="GO:0035269">
    <property type="term" value="P:protein O-linked glycosylation via mannose"/>
    <property type="evidence" value="ECO:0007669"/>
    <property type="project" value="TreeGrafter"/>
</dbReference>
<reference evidence="3" key="1">
    <citation type="submission" date="2018-05" db="EMBL/GenBank/DDBJ databases">
        <authorList>
            <person name="Lanie J.A."/>
            <person name="Ng W.-L."/>
            <person name="Kazmierczak K.M."/>
            <person name="Andrzejewski T.M."/>
            <person name="Davidsen T.M."/>
            <person name="Wayne K.J."/>
            <person name="Tettelin H."/>
            <person name="Glass J.I."/>
            <person name="Rusch D."/>
            <person name="Podicherti R."/>
            <person name="Tsui H.-C.T."/>
            <person name="Winkler M.E."/>
        </authorList>
    </citation>
    <scope>NUCLEOTIDE SEQUENCE</scope>
</reference>
<dbReference type="GO" id="GO:0000030">
    <property type="term" value="F:mannosyltransferase activity"/>
    <property type="evidence" value="ECO:0007669"/>
    <property type="project" value="TreeGrafter"/>
</dbReference>
<dbReference type="PANTHER" id="PTHR44227">
    <property type="match status" value="1"/>
</dbReference>
<keyword evidence="1" id="KW-0677">Repeat</keyword>
<protein>
    <submittedName>
        <fullName evidence="3">Uncharacterized protein</fullName>
    </submittedName>
</protein>
<dbReference type="EMBL" id="UINC01071514">
    <property type="protein sequence ID" value="SVC06466.1"/>
    <property type="molecule type" value="Genomic_DNA"/>
</dbReference>
<dbReference type="GO" id="GO:0005783">
    <property type="term" value="C:endoplasmic reticulum"/>
    <property type="evidence" value="ECO:0007669"/>
    <property type="project" value="TreeGrafter"/>
</dbReference>
<name>A0A382J3L4_9ZZZZ</name>
<feature type="non-terminal residue" evidence="3">
    <location>
        <position position="1"/>
    </location>
</feature>
<evidence type="ECO:0000256" key="1">
    <source>
        <dbReference type="ARBA" id="ARBA00022737"/>
    </source>
</evidence>
<gene>
    <name evidence="3" type="ORF">METZ01_LOCUS259320</name>
</gene>
<evidence type="ECO:0000313" key="3">
    <source>
        <dbReference type="EMBL" id="SVC06466.1"/>
    </source>
</evidence>
<sequence length="256" mass="30253">INSMERVLKYDKEFPIIYTRLHKIYLLLGHDDKMNECLEKAMQLLHKFPEPLQYEIKSEYFRFVEKNPEKLIKLYELWTKLQPHNIKAHKELAYAYEGIRDLDKSLEQLLIVASMTPSDFNILSDIVNIYKAKNNFEDAQKILEDFGAKYPDNYKSYSELGELYESMGEFKKAKEQHETVSLIEPNINDITLAKIETKFGEFDLAVNKLNELYKRPNRTNKQKYNILRALSAIYYKIGKVKKSIESSEEVYKLEPT</sequence>
<dbReference type="InterPro" id="IPR052346">
    <property type="entry name" value="O-mannosyl-transferase_TMTC"/>
</dbReference>
<dbReference type="PANTHER" id="PTHR44227:SF3">
    <property type="entry name" value="PROTEIN O-MANNOSYL-TRANSFERASE TMTC4"/>
    <property type="match status" value="1"/>
</dbReference>
<dbReference type="InterPro" id="IPR019734">
    <property type="entry name" value="TPR_rpt"/>
</dbReference>
<keyword evidence="2" id="KW-0802">TPR repeat</keyword>
<dbReference type="InterPro" id="IPR011990">
    <property type="entry name" value="TPR-like_helical_dom_sf"/>
</dbReference>
<dbReference type="AlphaFoldDB" id="A0A382J3L4"/>
<evidence type="ECO:0000256" key="2">
    <source>
        <dbReference type="ARBA" id="ARBA00022803"/>
    </source>
</evidence>
<proteinExistence type="predicted"/>
<dbReference type="GO" id="GO:0030968">
    <property type="term" value="P:endoplasmic reticulum unfolded protein response"/>
    <property type="evidence" value="ECO:0007669"/>
    <property type="project" value="TreeGrafter"/>
</dbReference>
<dbReference type="PROSITE" id="PS50005">
    <property type="entry name" value="TPR"/>
    <property type="match status" value="1"/>
</dbReference>
<dbReference type="Gene3D" id="1.25.40.10">
    <property type="entry name" value="Tetratricopeptide repeat domain"/>
    <property type="match status" value="2"/>
</dbReference>
<dbReference type="SMART" id="SM00028">
    <property type="entry name" value="TPR"/>
    <property type="match status" value="3"/>
</dbReference>
<dbReference type="PROSITE" id="PS50293">
    <property type="entry name" value="TPR_REGION"/>
    <property type="match status" value="1"/>
</dbReference>
<dbReference type="SUPFAM" id="SSF48452">
    <property type="entry name" value="TPR-like"/>
    <property type="match status" value="1"/>
</dbReference>
<organism evidence="3">
    <name type="scientific">marine metagenome</name>
    <dbReference type="NCBI Taxonomy" id="408172"/>
    <lineage>
        <taxon>unclassified sequences</taxon>
        <taxon>metagenomes</taxon>
        <taxon>ecological metagenomes</taxon>
    </lineage>
</organism>
<accession>A0A382J3L4</accession>